<dbReference type="PANTHER" id="PTHR44846:SF7">
    <property type="entry name" value="TRANSCRIPTIONAL REGULATOR OF 2-AMINOETHYLPHOSPHONATE DEGRADATION OPERONS-RELATED"/>
    <property type="match status" value="1"/>
</dbReference>
<accession>A0A0U5LAJ5</accession>
<evidence type="ECO:0000256" key="3">
    <source>
        <dbReference type="ARBA" id="ARBA00023163"/>
    </source>
</evidence>
<dbReference type="CDD" id="cd07377">
    <property type="entry name" value="WHTH_GntR"/>
    <property type="match status" value="1"/>
</dbReference>
<dbReference type="SMART" id="SM00866">
    <property type="entry name" value="UTRA"/>
    <property type="match status" value="1"/>
</dbReference>
<keyword evidence="3" id="KW-0804">Transcription</keyword>
<dbReference type="PANTHER" id="PTHR44846">
    <property type="entry name" value="MANNOSYL-D-GLYCERATE TRANSPORT/METABOLISM SYSTEM REPRESSOR MNGR-RELATED"/>
    <property type="match status" value="1"/>
</dbReference>
<dbReference type="STRING" id="1619313.EM595_3232"/>
<keyword evidence="2" id="KW-0238">DNA-binding</keyword>
<dbReference type="GO" id="GO:0003700">
    <property type="term" value="F:DNA-binding transcription factor activity"/>
    <property type="evidence" value="ECO:0007669"/>
    <property type="project" value="InterPro"/>
</dbReference>
<name>A0A0U5LAJ5_9GAMM</name>
<dbReference type="SUPFAM" id="SSF46785">
    <property type="entry name" value="Winged helix' DNA-binding domain"/>
    <property type="match status" value="1"/>
</dbReference>
<evidence type="ECO:0000313" key="5">
    <source>
        <dbReference type="EMBL" id="CUU25463.1"/>
    </source>
</evidence>
<evidence type="ECO:0000256" key="2">
    <source>
        <dbReference type="ARBA" id="ARBA00023125"/>
    </source>
</evidence>
<dbReference type="Pfam" id="PF00392">
    <property type="entry name" value="GntR"/>
    <property type="match status" value="1"/>
</dbReference>
<dbReference type="PRINTS" id="PR00035">
    <property type="entry name" value="HTHGNTR"/>
</dbReference>
<dbReference type="InterPro" id="IPR028978">
    <property type="entry name" value="Chorismate_lyase_/UTRA_dom_sf"/>
</dbReference>
<dbReference type="InterPro" id="IPR036388">
    <property type="entry name" value="WH-like_DNA-bd_sf"/>
</dbReference>
<gene>
    <name evidence="5" type="primary">phnR</name>
    <name evidence="5" type="ORF">EM595_3232</name>
</gene>
<dbReference type="GO" id="GO:0003677">
    <property type="term" value="F:DNA binding"/>
    <property type="evidence" value="ECO:0007669"/>
    <property type="project" value="UniProtKB-KW"/>
</dbReference>
<protein>
    <submittedName>
        <fullName evidence="5">Putative transcriptional regulator of 2-aminoethylphosphonate degradation operons</fullName>
    </submittedName>
</protein>
<evidence type="ECO:0000256" key="1">
    <source>
        <dbReference type="ARBA" id="ARBA00023015"/>
    </source>
</evidence>
<dbReference type="InterPro" id="IPR036390">
    <property type="entry name" value="WH_DNA-bd_sf"/>
</dbReference>
<organism evidence="5 6">
    <name type="scientific">Duffyella gerundensis</name>
    <dbReference type="NCBI Taxonomy" id="1619313"/>
    <lineage>
        <taxon>Bacteria</taxon>
        <taxon>Pseudomonadati</taxon>
        <taxon>Pseudomonadota</taxon>
        <taxon>Gammaproteobacteria</taxon>
        <taxon>Enterobacterales</taxon>
        <taxon>Erwiniaceae</taxon>
        <taxon>Duffyella</taxon>
    </lineage>
</organism>
<keyword evidence="6" id="KW-1185">Reference proteome</keyword>
<dbReference type="InterPro" id="IPR011663">
    <property type="entry name" value="UTRA"/>
</dbReference>
<dbReference type="Pfam" id="PF07702">
    <property type="entry name" value="UTRA"/>
    <property type="match status" value="1"/>
</dbReference>
<dbReference type="Gene3D" id="3.40.1410.10">
    <property type="entry name" value="Chorismate lyase-like"/>
    <property type="match status" value="1"/>
</dbReference>
<proteinExistence type="predicted"/>
<sequence length="236" mass="26884">MGKLLLTTADAIGQALVARIAAGEFHQGDRLPAERELSEHYRTTRITLREALGQLEQQGKIYRELRRGWFVAPPRLIYNPLHRSHFHAMVERQGRVAETEVLDARPVTLDHALAQTLAMHPGEEAWRISRLRRIDGRAVLYVEHYLNPIWFPGLLTADLTRSLTELYSQRYGIQYGGVRFTILPGPLPAFAAPALKVAAGSPGLFITRINRDQHNRIIDCDHEYWRYDALCVDVEA</sequence>
<dbReference type="GO" id="GO:0045892">
    <property type="term" value="P:negative regulation of DNA-templated transcription"/>
    <property type="evidence" value="ECO:0007669"/>
    <property type="project" value="TreeGrafter"/>
</dbReference>
<dbReference type="SUPFAM" id="SSF64288">
    <property type="entry name" value="Chorismate lyase-like"/>
    <property type="match status" value="1"/>
</dbReference>
<keyword evidence="1" id="KW-0805">Transcription regulation</keyword>
<dbReference type="Gene3D" id="1.10.10.10">
    <property type="entry name" value="Winged helix-like DNA-binding domain superfamily/Winged helix DNA-binding domain"/>
    <property type="match status" value="1"/>
</dbReference>
<evidence type="ECO:0000259" key="4">
    <source>
        <dbReference type="PROSITE" id="PS50949"/>
    </source>
</evidence>
<feature type="domain" description="HTH gntR-type" evidence="4">
    <location>
        <begin position="6"/>
        <end position="74"/>
    </location>
</feature>
<dbReference type="OrthoDB" id="9784545at2"/>
<reference evidence="6" key="1">
    <citation type="submission" date="2015-11" db="EMBL/GenBank/DDBJ databases">
        <authorList>
            <person name="Blom J."/>
        </authorList>
    </citation>
    <scope>NUCLEOTIDE SEQUENCE [LARGE SCALE GENOMIC DNA]</scope>
</reference>
<dbReference type="AlphaFoldDB" id="A0A0U5LAJ5"/>
<dbReference type="PROSITE" id="PS50949">
    <property type="entry name" value="HTH_GNTR"/>
    <property type="match status" value="1"/>
</dbReference>
<dbReference type="GeneID" id="84611803"/>
<evidence type="ECO:0000313" key="6">
    <source>
        <dbReference type="Proteomes" id="UP000059419"/>
    </source>
</evidence>
<dbReference type="KEGG" id="ege:EM595_3232"/>
<dbReference type="SMART" id="SM00345">
    <property type="entry name" value="HTH_GNTR"/>
    <property type="match status" value="1"/>
</dbReference>
<dbReference type="RefSeq" id="WP_067435568.1">
    <property type="nucleotide sequence ID" value="NZ_CP073262.1"/>
</dbReference>
<dbReference type="InterPro" id="IPR000524">
    <property type="entry name" value="Tscrpt_reg_HTH_GntR"/>
</dbReference>
<dbReference type="EMBL" id="LN907827">
    <property type="protein sequence ID" value="CUU25463.1"/>
    <property type="molecule type" value="Genomic_DNA"/>
</dbReference>
<dbReference type="Proteomes" id="UP000059419">
    <property type="component" value="Chromosome 1"/>
</dbReference>
<dbReference type="PATRIC" id="fig|1619313.3.peg.3352"/>
<dbReference type="InterPro" id="IPR050679">
    <property type="entry name" value="Bact_HTH_transcr_reg"/>
</dbReference>